<dbReference type="InterPro" id="IPR013787">
    <property type="entry name" value="S100_Ca-bd_sub"/>
</dbReference>
<proteinExistence type="predicted"/>
<comment type="subcellular location">
    <subcellularLocation>
        <location evidence="1">Cell membrane</location>
    </subcellularLocation>
    <subcellularLocation>
        <location evidence="2">Cytoplasm</location>
    </subcellularLocation>
    <subcellularLocation>
        <location evidence="3">Secreted</location>
    </subcellularLocation>
</comment>
<keyword evidence="17" id="KW-1185">Reference proteome</keyword>
<keyword evidence="9" id="KW-0677">Repeat</keyword>
<dbReference type="InterPro" id="IPR002048">
    <property type="entry name" value="EF_hand_dom"/>
</dbReference>
<dbReference type="MGI" id="MGI:7810841">
    <property type="gene designation" value="Gm63964"/>
</dbReference>
<dbReference type="Ensembl" id="ENSMUST00000249760.1">
    <property type="protein sequence ID" value="ENSMUSP00000159918.1"/>
    <property type="gene ID" value="ENSMUSG00000121904.1"/>
</dbReference>
<dbReference type="Proteomes" id="UP000000589">
    <property type="component" value="Chromosome 3"/>
</dbReference>
<evidence type="ECO:0000256" key="9">
    <source>
        <dbReference type="ARBA" id="ARBA00022737"/>
    </source>
</evidence>
<evidence type="ECO:0000256" key="7">
    <source>
        <dbReference type="ARBA" id="ARBA00022553"/>
    </source>
</evidence>
<reference evidence="15" key="4">
    <citation type="submission" date="2025-09" db="UniProtKB">
        <authorList>
            <consortium name="Ensembl"/>
        </authorList>
    </citation>
    <scope>IDENTIFICATION</scope>
    <source>
        <strain evidence="15">C57BL/6J</strain>
    </source>
</reference>
<evidence type="ECO:0000256" key="3">
    <source>
        <dbReference type="ARBA" id="ARBA00004613"/>
    </source>
</evidence>
<dbReference type="GO" id="GO:0005737">
    <property type="term" value="C:cytoplasm"/>
    <property type="evidence" value="ECO:0007669"/>
    <property type="project" value="UniProtKB-SubCell"/>
</dbReference>
<keyword evidence="7" id="KW-0597">Phosphoprotein</keyword>
<dbReference type="GO" id="GO:0005886">
    <property type="term" value="C:plasma membrane"/>
    <property type="evidence" value="ECO:0007669"/>
    <property type="project" value="UniProtKB-SubCell"/>
</dbReference>
<protein>
    <submittedName>
        <fullName evidence="15">Predicted gene, 63964</fullName>
    </submittedName>
</protein>
<keyword evidence="8" id="KW-0479">Metal-binding</keyword>
<name>A0AAA9WWG4_MOUSE</name>
<gene>
    <name evidence="15 16" type="primary">Gm63964</name>
</gene>
<evidence type="ECO:0000259" key="14">
    <source>
        <dbReference type="PROSITE" id="PS50222"/>
    </source>
</evidence>
<organism evidence="15 17">
    <name type="scientific">Mus musculus</name>
    <name type="common">Mouse</name>
    <dbReference type="NCBI Taxonomy" id="10090"/>
    <lineage>
        <taxon>Eukaryota</taxon>
        <taxon>Metazoa</taxon>
        <taxon>Chordata</taxon>
        <taxon>Craniata</taxon>
        <taxon>Vertebrata</taxon>
        <taxon>Euteleostomi</taxon>
        <taxon>Mammalia</taxon>
        <taxon>Eutheria</taxon>
        <taxon>Euarchontoglires</taxon>
        <taxon>Glires</taxon>
        <taxon>Rodentia</taxon>
        <taxon>Myomorpha</taxon>
        <taxon>Muroidea</taxon>
        <taxon>Muridae</taxon>
        <taxon>Murinae</taxon>
        <taxon>Mus</taxon>
        <taxon>Mus</taxon>
    </lineage>
</organism>
<dbReference type="GO" id="GO:0005509">
    <property type="term" value="F:calcium ion binding"/>
    <property type="evidence" value="ECO:0007669"/>
    <property type="project" value="InterPro"/>
</dbReference>
<dbReference type="SUPFAM" id="SSF47473">
    <property type="entry name" value="EF-hand"/>
    <property type="match status" value="1"/>
</dbReference>
<sequence>MEESMDVIIQIFHKYSLTEGNPDTLSKKEFKELVNKEMPNSFKKEEKDEKSMNGMMENLDTNKDNQLEFNEYVDLIGNKLKTIHKESHKKASPSVHGQGFINGPNL</sequence>
<keyword evidence="6" id="KW-0964">Secreted</keyword>
<accession>A0AAA9WWG4</accession>
<dbReference type="PROSITE" id="PS50222">
    <property type="entry name" value="EF_HAND_2"/>
    <property type="match status" value="1"/>
</dbReference>
<dbReference type="PANTHER" id="PTHR11639">
    <property type="entry name" value="S100 CALCIUM-BINDING PROTEIN"/>
    <property type="match status" value="1"/>
</dbReference>
<evidence type="ECO:0000256" key="2">
    <source>
        <dbReference type="ARBA" id="ARBA00004496"/>
    </source>
</evidence>
<evidence type="ECO:0000256" key="6">
    <source>
        <dbReference type="ARBA" id="ARBA00022525"/>
    </source>
</evidence>
<dbReference type="SMART" id="SM01394">
    <property type="entry name" value="S_100"/>
    <property type="match status" value="1"/>
</dbReference>
<dbReference type="Gene3D" id="1.10.238.10">
    <property type="entry name" value="EF-hand"/>
    <property type="match status" value="1"/>
</dbReference>
<keyword evidence="5" id="KW-0963">Cytoplasm</keyword>
<evidence type="ECO:0000256" key="1">
    <source>
        <dbReference type="ARBA" id="ARBA00004236"/>
    </source>
</evidence>
<keyword evidence="4" id="KW-1003">Cell membrane</keyword>
<keyword evidence="11" id="KW-0106">Calcium</keyword>
<dbReference type="PANTHER" id="PTHR11639:SF79">
    <property type="entry name" value="PROTEIN S100-A9"/>
    <property type="match status" value="1"/>
</dbReference>
<reference evidence="15 17" key="2">
    <citation type="journal article" date="2011" name="PLoS Biol.">
        <title>Modernizing reference genome assemblies.</title>
        <authorList>
            <person name="Church D.M."/>
            <person name="Schneider V.A."/>
            <person name="Graves T."/>
            <person name="Auger K."/>
            <person name="Cunningham F."/>
            <person name="Bouk N."/>
            <person name="Chen H.C."/>
            <person name="Agarwala R."/>
            <person name="McLaren W.M."/>
            <person name="Ritchie G.R."/>
            <person name="Albracht D."/>
            <person name="Kremitzki M."/>
            <person name="Rock S."/>
            <person name="Kotkiewicz H."/>
            <person name="Kremitzki C."/>
            <person name="Wollam A."/>
            <person name="Trani L."/>
            <person name="Fulton L."/>
            <person name="Fulton R."/>
            <person name="Matthews L."/>
            <person name="Whitehead S."/>
            <person name="Chow W."/>
            <person name="Torrance J."/>
            <person name="Dunn M."/>
            <person name="Harden G."/>
            <person name="Threadgold G."/>
            <person name="Wood J."/>
            <person name="Collins J."/>
            <person name="Heath P."/>
            <person name="Griffiths G."/>
            <person name="Pelan S."/>
            <person name="Grafham D."/>
            <person name="Eichler E.E."/>
            <person name="Weinstock G."/>
            <person name="Mardis E.R."/>
            <person name="Wilson R.K."/>
            <person name="Howe K."/>
            <person name="Flicek P."/>
            <person name="Hubbard T."/>
        </authorList>
    </citation>
    <scope>NUCLEOTIDE SEQUENCE [LARGE SCALE GENOMIC DNA]</scope>
    <source>
        <strain evidence="15 17">C57BL/6J</strain>
    </source>
</reference>
<evidence type="ECO:0000256" key="10">
    <source>
        <dbReference type="ARBA" id="ARBA00022833"/>
    </source>
</evidence>
<feature type="domain" description="EF-hand" evidence="14">
    <location>
        <begin position="47"/>
        <end position="82"/>
    </location>
</feature>
<evidence type="ECO:0000256" key="4">
    <source>
        <dbReference type="ARBA" id="ARBA00022475"/>
    </source>
</evidence>
<dbReference type="SMR" id="A0AAA9WWG4"/>
<evidence type="ECO:0000313" key="17">
    <source>
        <dbReference type="Proteomes" id="UP000000589"/>
    </source>
</evidence>
<keyword evidence="12" id="KW-0472">Membrane</keyword>
<dbReference type="InterPro" id="IPR011992">
    <property type="entry name" value="EF-hand-dom_pair"/>
</dbReference>
<feature type="region of interest" description="Disordered" evidence="13">
    <location>
        <begin position="86"/>
        <end position="106"/>
    </location>
</feature>
<evidence type="ECO:0000256" key="8">
    <source>
        <dbReference type="ARBA" id="ARBA00022723"/>
    </source>
</evidence>
<dbReference type="GeneTree" id="ENSGT00940000161606"/>
<dbReference type="AGR" id="MGI:7810841"/>
<evidence type="ECO:0000256" key="12">
    <source>
        <dbReference type="ARBA" id="ARBA00023136"/>
    </source>
</evidence>
<reference evidence="15 17" key="1">
    <citation type="journal article" date="2009" name="PLoS Biol.">
        <title>Lineage-specific biology revealed by a finished genome assembly of the mouse.</title>
        <authorList>
            <consortium name="Mouse Genome Sequencing Consortium"/>
            <person name="Church D.M."/>
            <person name="Goodstadt L."/>
            <person name="Hillier L.W."/>
            <person name="Zody M.C."/>
            <person name="Goldstein S."/>
            <person name="She X."/>
            <person name="Bult C.J."/>
            <person name="Agarwala R."/>
            <person name="Cherry J.L."/>
            <person name="DiCuccio M."/>
            <person name="Hlavina W."/>
            <person name="Kapustin Y."/>
            <person name="Meric P."/>
            <person name="Maglott D."/>
            <person name="Birtle Z."/>
            <person name="Marques A.C."/>
            <person name="Graves T."/>
            <person name="Zhou S."/>
            <person name="Teague B."/>
            <person name="Potamousis K."/>
            <person name="Churas C."/>
            <person name="Place M."/>
            <person name="Herschleb J."/>
            <person name="Runnheim R."/>
            <person name="Forrest D."/>
            <person name="Amos-Landgraf J."/>
            <person name="Schwartz D.C."/>
            <person name="Cheng Z."/>
            <person name="Lindblad-Toh K."/>
            <person name="Eichler E.E."/>
            <person name="Ponting C.P."/>
        </authorList>
    </citation>
    <scope>NUCLEOTIDE SEQUENCE [LARGE SCALE GENOMIC DNA]</scope>
    <source>
        <strain evidence="15 17">C57BL/6J</strain>
    </source>
</reference>
<keyword evidence="10" id="KW-0862">Zinc</keyword>
<dbReference type="GO" id="GO:0005576">
    <property type="term" value="C:extracellular region"/>
    <property type="evidence" value="ECO:0007669"/>
    <property type="project" value="UniProtKB-SubCell"/>
</dbReference>
<dbReference type="AlphaFoldDB" id="A0AAA9WWG4"/>
<dbReference type="PROSITE" id="PS00018">
    <property type="entry name" value="EF_HAND_1"/>
    <property type="match status" value="1"/>
</dbReference>
<evidence type="ECO:0000256" key="5">
    <source>
        <dbReference type="ARBA" id="ARBA00022490"/>
    </source>
</evidence>
<evidence type="ECO:0000313" key="16">
    <source>
        <dbReference type="MGI" id="MGI:7810841"/>
    </source>
</evidence>
<evidence type="ECO:0000256" key="13">
    <source>
        <dbReference type="SAM" id="MobiDB-lite"/>
    </source>
</evidence>
<evidence type="ECO:0000256" key="11">
    <source>
        <dbReference type="ARBA" id="ARBA00022837"/>
    </source>
</evidence>
<dbReference type="InterPro" id="IPR018247">
    <property type="entry name" value="EF_Hand_1_Ca_BS"/>
</dbReference>
<evidence type="ECO:0000313" key="15">
    <source>
        <dbReference type="Ensembl" id="ENSMUSP00000159918.1"/>
    </source>
</evidence>
<reference evidence="15" key="3">
    <citation type="submission" date="2025-08" db="UniProtKB">
        <authorList>
            <consortium name="Ensembl"/>
        </authorList>
    </citation>
    <scope>IDENTIFICATION</scope>
    <source>
        <strain evidence="15">C57BL/6J</strain>
    </source>
</reference>
<dbReference type="Pfam" id="PF01023">
    <property type="entry name" value="S_100"/>
    <property type="match status" value="1"/>
</dbReference>